<dbReference type="RefSeq" id="WP_204916952.1">
    <property type="nucleotide sequence ID" value="NZ_BAAAQP010000008.1"/>
</dbReference>
<proteinExistence type="predicted"/>
<feature type="region of interest" description="Disordered" evidence="1">
    <location>
        <begin position="44"/>
        <end position="120"/>
    </location>
</feature>
<dbReference type="EMBL" id="JAFBCF010000001">
    <property type="protein sequence ID" value="MBM7798409.1"/>
    <property type="molecule type" value="Genomic_DNA"/>
</dbReference>
<keyword evidence="2" id="KW-0812">Transmembrane</keyword>
<feature type="transmembrane region" description="Helical" evidence="2">
    <location>
        <begin position="20"/>
        <end position="39"/>
    </location>
</feature>
<sequence length="239" mass="25404">MSGVLHPVGPEPDKTYWIRRAVVVGAVLVAALLIAVIAVNAGGSEREAAPAPAVTPATSTPTADLGGPTATPTPTDAPTWLSSSTSADRLTSKKADPSPKTTASPSPSKKVTPDCDPKELRTTLTGKQRVKVKQSLTFNLSLINGGPDSCIVRVNPDLFELKIYSGTDRIWSTADCPRQVKEIAQVVGPEKAVEWHLTWNGRRSAKTCRTRPEIPRAGTYFATAQLDGAKPVQLGMTLR</sequence>
<keyword evidence="2" id="KW-1133">Transmembrane helix</keyword>
<protein>
    <recommendedName>
        <fullName evidence="5">Intracellular proteinase inhibitor</fullName>
    </recommendedName>
</protein>
<evidence type="ECO:0008006" key="5">
    <source>
        <dbReference type="Google" id="ProtNLM"/>
    </source>
</evidence>
<evidence type="ECO:0000256" key="1">
    <source>
        <dbReference type="SAM" id="MobiDB-lite"/>
    </source>
</evidence>
<gene>
    <name evidence="3" type="ORF">JOE57_001330</name>
</gene>
<dbReference type="Proteomes" id="UP000704762">
    <property type="component" value="Unassembled WGS sequence"/>
</dbReference>
<feature type="compositionally biased region" description="Low complexity" evidence="1">
    <location>
        <begin position="49"/>
        <end position="79"/>
    </location>
</feature>
<feature type="compositionally biased region" description="Low complexity" evidence="1">
    <location>
        <begin position="98"/>
        <end position="110"/>
    </location>
</feature>
<organism evidence="3 4">
    <name type="scientific">Microlunatus panaciterrae</name>
    <dbReference type="NCBI Taxonomy" id="400768"/>
    <lineage>
        <taxon>Bacteria</taxon>
        <taxon>Bacillati</taxon>
        <taxon>Actinomycetota</taxon>
        <taxon>Actinomycetes</taxon>
        <taxon>Propionibacteriales</taxon>
        <taxon>Propionibacteriaceae</taxon>
        <taxon>Microlunatus</taxon>
    </lineage>
</organism>
<comment type="caution">
    <text evidence="3">The sequence shown here is derived from an EMBL/GenBank/DDBJ whole genome shotgun (WGS) entry which is preliminary data.</text>
</comment>
<feature type="compositionally biased region" description="Polar residues" evidence="1">
    <location>
        <begin position="80"/>
        <end position="89"/>
    </location>
</feature>
<feature type="compositionally biased region" description="Basic and acidic residues" evidence="1">
    <location>
        <begin position="111"/>
        <end position="120"/>
    </location>
</feature>
<evidence type="ECO:0000313" key="3">
    <source>
        <dbReference type="EMBL" id="MBM7798409.1"/>
    </source>
</evidence>
<keyword evidence="4" id="KW-1185">Reference proteome</keyword>
<accession>A0ABS2RKD8</accession>
<keyword evidence="2" id="KW-0472">Membrane</keyword>
<reference evidence="3 4" key="1">
    <citation type="submission" date="2021-01" db="EMBL/GenBank/DDBJ databases">
        <title>Sequencing the genomes of 1000 actinobacteria strains.</title>
        <authorList>
            <person name="Klenk H.-P."/>
        </authorList>
    </citation>
    <scope>NUCLEOTIDE SEQUENCE [LARGE SCALE GENOMIC DNA]</scope>
    <source>
        <strain evidence="3 4">DSM 18662</strain>
    </source>
</reference>
<name>A0ABS2RKD8_9ACTN</name>
<evidence type="ECO:0000313" key="4">
    <source>
        <dbReference type="Proteomes" id="UP000704762"/>
    </source>
</evidence>
<evidence type="ECO:0000256" key="2">
    <source>
        <dbReference type="SAM" id="Phobius"/>
    </source>
</evidence>